<dbReference type="InterPro" id="IPR027417">
    <property type="entry name" value="P-loop_NTPase"/>
</dbReference>
<reference evidence="21" key="1">
    <citation type="submission" date="2011-03" db="EMBL/GenBank/DDBJ databases">
        <title>The genome sequence of Vavraia culicis strain floridensis.</title>
        <authorList>
            <consortium name="The Broad Institute Genome Sequencing Platform"/>
            <person name="Cuomo C."/>
            <person name="Becnel J."/>
            <person name="Sanscrainte N."/>
            <person name="Young S.K."/>
            <person name="Zeng Q."/>
            <person name="Gargeya S."/>
            <person name="Fitzgerald M."/>
            <person name="Haas B."/>
            <person name="Abouelleil A."/>
            <person name="Alvarado L."/>
            <person name="Arachchi H.M."/>
            <person name="Berlin A."/>
            <person name="Chapman S.B."/>
            <person name="Gearin G."/>
            <person name="Goldberg J."/>
            <person name="Griggs A."/>
            <person name="Gujja S."/>
            <person name="Hansen M."/>
            <person name="Heiman D."/>
            <person name="Howarth C."/>
            <person name="Larimer J."/>
            <person name="Lui A."/>
            <person name="MacDonald P.J.P."/>
            <person name="McCowen C."/>
            <person name="Montmayeur A."/>
            <person name="Murphy C."/>
            <person name="Neiman D."/>
            <person name="Pearson M."/>
            <person name="Priest M."/>
            <person name="Roberts A."/>
            <person name="Saif S."/>
            <person name="Shea T."/>
            <person name="Sisk P."/>
            <person name="Stolte C."/>
            <person name="Sykes S."/>
            <person name="Wortman J."/>
            <person name="Nusbaum C."/>
            <person name="Birren B."/>
        </authorList>
    </citation>
    <scope>NUCLEOTIDE SEQUENCE [LARGE SCALE GENOMIC DNA]</scope>
    <source>
        <strain evidence="21">floridensis</strain>
    </source>
</reference>
<dbReference type="InParanoid" id="L2GVJ6"/>
<dbReference type="OrthoDB" id="2011769at2759"/>
<feature type="binding site" evidence="15">
    <location>
        <position position="48"/>
    </location>
    <ligand>
        <name>GTP</name>
        <dbReference type="ChEBI" id="CHEBI:37565"/>
    </ligand>
</feature>
<keyword evidence="14" id="KW-0460">Magnesium</keyword>
<dbReference type="GO" id="GO:0000139">
    <property type="term" value="C:Golgi membrane"/>
    <property type="evidence" value="ECO:0007669"/>
    <property type="project" value="UniProtKB-SubCell"/>
</dbReference>
<dbReference type="GO" id="GO:0003924">
    <property type="term" value="F:GTPase activity"/>
    <property type="evidence" value="ECO:0007669"/>
    <property type="project" value="InterPro"/>
</dbReference>
<feature type="binding site" evidence="16">
    <location>
        <begin position="144"/>
        <end position="147"/>
    </location>
    <ligand>
        <name>GTP</name>
        <dbReference type="ChEBI" id="CHEBI:37565"/>
    </ligand>
</feature>
<protein>
    <recommendedName>
        <fullName evidence="6">Small COPII coat GTPase SAR1</fullName>
    </recommendedName>
    <alternativeName>
        <fullName evidence="5">Small COPII coat GTPase sar1</fullName>
    </alternativeName>
</protein>
<name>L2GVJ6_VAVCU</name>
<dbReference type="NCBIfam" id="TIGR00231">
    <property type="entry name" value="small_GTP"/>
    <property type="match status" value="1"/>
</dbReference>
<comment type="subcellular location">
    <subcellularLocation>
        <location evidence="2">Cytoplasmic vesicle</location>
        <location evidence="2">COPII-coated vesicle membrane</location>
        <topology evidence="2">Peripheral membrane protein</topology>
        <orientation evidence="2">Cytoplasmic side</orientation>
    </subcellularLocation>
    <subcellularLocation>
        <location evidence="3">Endoplasmic reticulum membrane</location>
        <topology evidence="3">Peripheral membrane protein</topology>
        <orientation evidence="3">Cytoplasmic side</orientation>
    </subcellularLocation>
    <subcellularLocation>
        <location evidence="1">Golgi apparatus membrane</location>
        <topology evidence="1">Peripheral membrane protein</topology>
        <orientation evidence="1">Cytoplasmic side</orientation>
    </subcellularLocation>
</comment>
<comment type="similarity">
    <text evidence="4 19">Belongs to the small GTPase superfamily. SAR1 family.</text>
</comment>
<dbReference type="PROSITE" id="PS51417">
    <property type="entry name" value="ARF"/>
    <property type="match status" value="1"/>
</dbReference>
<dbReference type="GO" id="GO:0005789">
    <property type="term" value="C:endoplasmic reticulum membrane"/>
    <property type="evidence" value="ECO:0007669"/>
    <property type="project" value="UniProtKB-SubCell"/>
</dbReference>
<feature type="binding site" evidence="15">
    <location>
        <position position="190"/>
    </location>
    <ligand>
        <name>GTP</name>
        <dbReference type="ChEBI" id="CHEBI:37565"/>
    </ligand>
</feature>
<dbReference type="HOGENOM" id="CLU_040729_6_0_1"/>
<evidence type="ECO:0000256" key="1">
    <source>
        <dbReference type="ARBA" id="ARBA00004255"/>
    </source>
</evidence>
<feature type="binding site" evidence="15">
    <location>
        <position position="144"/>
    </location>
    <ligand>
        <name>GTP</name>
        <dbReference type="ChEBI" id="CHEBI:37565"/>
    </ligand>
</feature>
<feature type="binding site" evidence="15">
    <location>
        <position position="46"/>
    </location>
    <ligand>
        <name>GTP</name>
        <dbReference type="ChEBI" id="CHEBI:37565"/>
    </ligand>
</feature>
<dbReference type="PRINTS" id="PR00328">
    <property type="entry name" value="SAR1GTPBP"/>
</dbReference>
<dbReference type="Gene3D" id="3.40.50.300">
    <property type="entry name" value="P-loop containing nucleotide triphosphate hydrolases"/>
    <property type="match status" value="1"/>
</dbReference>
<evidence type="ECO:0000256" key="18">
    <source>
        <dbReference type="RuleBase" id="RU003925"/>
    </source>
</evidence>
<dbReference type="InterPro" id="IPR005225">
    <property type="entry name" value="Small_GTP-bd"/>
</dbReference>
<evidence type="ECO:0000313" key="20">
    <source>
        <dbReference type="EMBL" id="ELA47313.1"/>
    </source>
</evidence>
<keyword evidence="14" id="KW-0479">Metal-binding</keyword>
<feature type="binding site" evidence="17">
    <location>
        <position position="48"/>
    </location>
    <ligand>
        <name>Mg(2+)</name>
        <dbReference type="ChEBI" id="CHEBI:18420"/>
    </ligand>
</feature>
<dbReference type="EMBL" id="GL877420">
    <property type="protein sequence ID" value="ELA47313.1"/>
    <property type="molecule type" value="Genomic_DNA"/>
</dbReference>
<comment type="similarity">
    <text evidence="18">Belongs to the small GTPase superfamily. Arf family.</text>
</comment>
<keyword evidence="7 19" id="KW-0813">Transport</keyword>
<feature type="binding site" evidence="17">
    <location>
        <position position="65"/>
    </location>
    <ligand>
        <name>Mg(2+)</name>
        <dbReference type="ChEBI" id="CHEBI:18420"/>
    </ligand>
</feature>
<dbReference type="STRING" id="948595.L2GVJ6"/>
<feature type="binding site" evidence="14">
    <location>
        <position position="43"/>
    </location>
    <ligand>
        <name>Mg(2+)</name>
        <dbReference type="ChEBI" id="CHEBI:18420"/>
    </ligand>
</feature>
<keyword evidence="10 19" id="KW-0931">ER-Golgi transport</keyword>
<dbReference type="SMART" id="SM00177">
    <property type="entry name" value="ARF"/>
    <property type="match status" value="1"/>
</dbReference>
<evidence type="ECO:0000256" key="17">
    <source>
        <dbReference type="PIRSR" id="PIRSR606689-2"/>
    </source>
</evidence>
<feature type="binding site" evidence="15">
    <location>
        <position position="44"/>
    </location>
    <ligand>
        <name>GTP</name>
        <dbReference type="ChEBI" id="CHEBI:37565"/>
    </ligand>
</feature>
<dbReference type="GeneID" id="19879078"/>
<evidence type="ECO:0000256" key="5">
    <source>
        <dbReference type="ARBA" id="ARBA00019961"/>
    </source>
</evidence>
<organism evidence="20 21">
    <name type="scientific">Vavraia culicis (isolate floridensis)</name>
    <name type="common">Microsporidian parasite</name>
    <dbReference type="NCBI Taxonomy" id="948595"/>
    <lineage>
        <taxon>Eukaryota</taxon>
        <taxon>Fungi</taxon>
        <taxon>Fungi incertae sedis</taxon>
        <taxon>Microsporidia</taxon>
        <taxon>Pleistophoridae</taxon>
        <taxon>Vavraia</taxon>
    </lineage>
</organism>
<feature type="binding site" evidence="15">
    <location>
        <position position="147"/>
    </location>
    <ligand>
        <name>GTP</name>
        <dbReference type="ChEBI" id="CHEBI:37565"/>
    </ligand>
</feature>
<dbReference type="PANTHER" id="PTHR45684">
    <property type="entry name" value="RE74312P"/>
    <property type="match status" value="1"/>
</dbReference>
<evidence type="ECO:0000256" key="8">
    <source>
        <dbReference type="ARBA" id="ARBA00022741"/>
    </source>
</evidence>
<feature type="binding site" evidence="15">
    <location>
        <position position="145"/>
    </location>
    <ligand>
        <name>GTP</name>
        <dbReference type="ChEBI" id="CHEBI:37565"/>
    </ligand>
</feature>
<dbReference type="InterPro" id="IPR006689">
    <property type="entry name" value="Small_GTPase_ARF/SAR"/>
</dbReference>
<keyword evidence="12 19" id="KW-0333">Golgi apparatus</keyword>
<keyword evidence="11 19" id="KW-0653">Protein transport</keyword>
<evidence type="ECO:0000256" key="3">
    <source>
        <dbReference type="ARBA" id="ARBA00004397"/>
    </source>
</evidence>
<evidence type="ECO:0000256" key="9">
    <source>
        <dbReference type="ARBA" id="ARBA00022824"/>
    </source>
</evidence>
<feature type="binding site" evidence="16">
    <location>
        <position position="87"/>
    </location>
    <ligand>
        <name>GTP</name>
        <dbReference type="ChEBI" id="CHEBI:37565"/>
    </ligand>
</feature>
<accession>L2GVJ6</accession>
<evidence type="ECO:0000256" key="16">
    <source>
        <dbReference type="PIRSR" id="PIRSR606689-1"/>
    </source>
</evidence>
<dbReference type="GO" id="GO:0012507">
    <property type="term" value="C:ER to Golgi transport vesicle membrane"/>
    <property type="evidence" value="ECO:0007669"/>
    <property type="project" value="UniProtKB-SubCell"/>
</dbReference>
<evidence type="ECO:0000256" key="14">
    <source>
        <dbReference type="PIRSR" id="PIRSR606687-1"/>
    </source>
</evidence>
<feature type="binding site" evidence="15">
    <location>
        <position position="47"/>
    </location>
    <ligand>
        <name>GTP</name>
        <dbReference type="ChEBI" id="CHEBI:37565"/>
    </ligand>
</feature>
<gene>
    <name evidence="20" type="ORF">VCUG_01197</name>
</gene>
<evidence type="ECO:0000256" key="6">
    <source>
        <dbReference type="ARBA" id="ARBA00021124"/>
    </source>
</evidence>
<dbReference type="SUPFAM" id="SSF52540">
    <property type="entry name" value="P-loop containing nucleoside triphosphate hydrolases"/>
    <property type="match status" value="1"/>
</dbReference>
<dbReference type="RefSeq" id="XP_008074215.1">
    <property type="nucleotide sequence ID" value="XM_008076024.1"/>
</dbReference>
<keyword evidence="13 16" id="KW-0342">GTP-binding</keyword>
<evidence type="ECO:0000313" key="21">
    <source>
        <dbReference type="Proteomes" id="UP000011081"/>
    </source>
</evidence>
<evidence type="ECO:0000256" key="13">
    <source>
        <dbReference type="ARBA" id="ARBA00023134"/>
    </source>
</evidence>
<dbReference type="Proteomes" id="UP000011081">
    <property type="component" value="Unassembled WGS sequence"/>
</dbReference>
<keyword evidence="8 15" id="KW-0547">Nucleotide-binding</keyword>
<keyword evidence="9 19" id="KW-0256">Endoplasmic reticulum</keyword>
<evidence type="ECO:0000256" key="4">
    <source>
        <dbReference type="ARBA" id="ARBA00007507"/>
    </source>
</evidence>
<evidence type="ECO:0000256" key="12">
    <source>
        <dbReference type="ARBA" id="ARBA00023034"/>
    </source>
</evidence>
<evidence type="ECO:0000256" key="19">
    <source>
        <dbReference type="RuleBase" id="RU003926"/>
    </source>
</evidence>
<evidence type="ECO:0000256" key="15">
    <source>
        <dbReference type="PIRSR" id="PIRSR606687-2"/>
    </source>
</evidence>
<dbReference type="AlphaFoldDB" id="L2GVJ6"/>
<dbReference type="SMART" id="SM00178">
    <property type="entry name" value="SAR"/>
    <property type="match status" value="1"/>
</dbReference>
<dbReference type="OMA" id="NTYEPTH"/>
<evidence type="ECO:0000256" key="10">
    <source>
        <dbReference type="ARBA" id="ARBA00022892"/>
    </source>
</evidence>
<keyword evidence="21" id="KW-1185">Reference proteome</keyword>
<evidence type="ECO:0000256" key="7">
    <source>
        <dbReference type="ARBA" id="ARBA00022448"/>
    </source>
</evidence>
<feature type="binding site" evidence="15">
    <location>
        <position position="49"/>
    </location>
    <ligand>
        <name>GTP</name>
        <dbReference type="ChEBI" id="CHEBI:37565"/>
    </ligand>
</feature>
<dbReference type="GO" id="GO:0046872">
    <property type="term" value="F:metal ion binding"/>
    <property type="evidence" value="ECO:0007669"/>
    <property type="project" value="UniProtKB-KW"/>
</dbReference>
<dbReference type="InterPro" id="IPR006687">
    <property type="entry name" value="Small_GTPase_SAR1"/>
</dbReference>
<dbReference type="GO" id="GO:0005525">
    <property type="term" value="F:GTP binding"/>
    <property type="evidence" value="ECO:0007669"/>
    <property type="project" value="UniProtKB-KW"/>
</dbReference>
<sequence>MATVQTFFANLKNRILEVYENTIAGFIRSIFSKPSSILFLGIDNAGKTTLLHKLKEDVTNTYEPTHHPMNSEIEIGNMKANIMDLGGHTSARLAWQEFFYNCDGIVFIVDVNDTKRYCLVQEVYQSVREIQVGKKKPPIAVLMNKIDLIKHDSNSILQNQDVMDQIQKETGIENDDSMEQPVLVTYVSLLNESITDMSSPILQSFQWLDKMIHRRPEEL</sequence>
<dbReference type="FunCoup" id="L2GVJ6">
    <property type="interactions" value="203"/>
</dbReference>
<dbReference type="GO" id="GO:0006886">
    <property type="term" value="P:intracellular protein transport"/>
    <property type="evidence" value="ECO:0007669"/>
    <property type="project" value="InterPro"/>
</dbReference>
<evidence type="ECO:0000256" key="2">
    <source>
        <dbReference type="ARBA" id="ARBA00004299"/>
    </source>
</evidence>
<proteinExistence type="inferred from homology"/>
<evidence type="ECO:0000256" key="11">
    <source>
        <dbReference type="ARBA" id="ARBA00022927"/>
    </source>
</evidence>
<dbReference type="Pfam" id="PF00025">
    <property type="entry name" value="Arf"/>
    <property type="match status" value="1"/>
</dbReference>
<dbReference type="GO" id="GO:0016192">
    <property type="term" value="P:vesicle-mediated transport"/>
    <property type="evidence" value="ECO:0007669"/>
    <property type="project" value="UniProtKB-KW"/>
</dbReference>
<dbReference type="VEuPathDB" id="MicrosporidiaDB:VCUG_01197"/>
<feature type="binding site" evidence="16">
    <location>
        <begin position="41"/>
        <end position="48"/>
    </location>
    <ligand>
        <name>GTP</name>
        <dbReference type="ChEBI" id="CHEBI:37565"/>
    </ligand>
</feature>